<evidence type="ECO:0000313" key="8">
    <source>
        <dbReference type="Proteomes" id="UP000437131"/>
    </source>
</evidence>
<dbReference type="PANTHER" id="PTHR21716:SF62">
    <property type="entry name" value="TRANSPORT PROTEIN YDBI-RELATED"/>
    <property type="match status" value="1"/>
</dbReference>
<feature type="transmembrane region" description="Helical" evidence="6">
    <location>
        <begin position="55"/>
        <end position="81"/>
    </location>
</feature>
<dbReference type="GO" id="GO:0055085">
    <property type="term" value="P:transmembrane transport"/>
    <property type="evidence" value="ECO:0007669"/>
    <property type="project" value="TreeGrafter"/>
</dbReference>
<feature type="transmembrane region" description="Helical" evidence="6">
    <location>
        <begin position="140"/>
        <end position="163"/>
    </location>
</feature>
<dbReference type="GO" id="GO:0016020">
    <property type="term" value="C:membrane"/>
    <property type="evidence" value="ECO:0007669"/>
    <property type="project" value="UniProtKB-SubCell"/>
</dbReference>
<keyword evidence="4 6" id="KW-1133">Transmembrane helix</keyword>
<dbReference type="PANTHER" id="PTHR21716">
    <property type="entry name" value="TRANSMEMBRANE PROTEIN"/>
    <property type="match status" value="1"/>
</dbReference>
<comment type="subcellular location">
    <subcellularLocation>
        <location evidence="1">Membrane</location>
        <topology evidence="1">Multi-pass membrane protein</topology>
    </subcellularLocation>
</comment>
<organism evidence="7 8">
    <name type="scientific">Cyanobacterium aponinum 0216</name>
    <dbReference type="NCBI Taxonomy" id="2676140"/>
    <lineage>
        <taxon>Bacteria</taxon>
        <taxon>Bacillati</taxon>
        <taxon>Cyanobacteriota</taxon>
        <taxon>Cyanophyceae</taxon>
        <taxon>Oscillatoriophycideae</taxon>
        <taxon>Chroococcales</taxon>
        <taxon>Geminocystaceae</taxon>
        <taxon>Cyanobacterium</taxon>
    </lineage>
</organism>
<evidence type="ECO:0000256" key="1">
    <source>
        <dbReference type="ARBA" id="ARBA00004141"/>
    </source>
</evidence>
<evidence type="ECO:0000256" key="5">
    <source>
        <dbReference type="ARBA" id="ARBA00023136"/>
    </source>
</evidence>
<gene>
    <name evidence="7" type="ORF">GGC33_00700</name>
</gene>
<feature type="transmembrane region" description="Helical" evidence="6">
    <location>
        <begin position="206"/>
        <end position="231"/>
    </location>
</feature>
<comment type="caution">
    <text evidence="7">The sequence shown here is derived from an EMBL/GenBank/DDBJ whole genome shotgun (WGS) entry which is preliminary data.</text>
</comment>
<feature type="transmembrane region" description="Helical" evidence="6">
    <location>
        <begin position="5"/>
        <end position="20"/>
    </location>
</feature>
<feature type="transmembrane region" description="Helical" evidence="6">
    <location>
        <begin position="237"/>
        <end position="256"/>
    </location>
</feature>
<evidence type="ECO:0000256" key="3">
    <source>
        <dbReference type="ARBA" id="ARBA00022692"/>
    </source>
</evidence>
<dbReference type="RefSeq" id="WP_015218271.1">
    <property type="nucleotide sequence ID" value="NZ_WMIA01000001.1"/>
</dbReference>
<protein>
    <submittedName>
        <fullName evidence="7">AI-2E family transporter</fullName>
    </submittedName>
</protein>
<comment type="similarity">
    <text evidence="2">Belongs to the autoinducer-2 exporter (AI-2E) (TC 2.A.86) family.</text>
</comment>
<keyword evidence="5 6" id="KW-0472">Membrane</keyword>
<keyword evidence="3 6" id="KW-0812">Transmembrane</keyword>
<feature type="transmembrane region" description="Helical" evidence="6">
    <location>
        <begin position="301"/>
        <end position="326"/>
    </location>
</feature>
<dbReference type="Pfam" id="PF01594">
    <property type="entry name" value="AI-2E_transport"/>
    <property type="match status" value="1"/>
</dbReference>
<accession>A0A844GLW6</accession>
<reference evidence="7 8" key="1">
    <citation type="submission" date="2019-11" db="EMBL/GenBank/DDBJ databases">
        <title>Isolation of a new High Light Tolerant Cyanobacteria.</title>
        <authorList>
            <person name="Dobson Z."/>
            <person name="Vaughn N."/>
            <person name="Vaughn M."/>
            <person name="Fromme P."/>
            <person name="Mazor Y."/>
        </authorList>
    </citation>
    <scope>NUCLEOTIDE SEQUENCE [LARGE SCALE GENOMIC DNA]</scope>
    <source>
        <strain evidence="7 8">0216</strain>
    </source>
</reference>
<dbReference type="EMBL" id="WMIA01000001">
    <property type="protein sequence ID" value="MTF37457.1"/>
    <property type="molecule type" value="Genomic_DNA"/>
</dbReference>
<dbReference type="Proteomes" id="UP000437131">
    <property type="component" value="Unassembled WGS sequence"/>
</dbReference>
<sequence>MDFAKWISFCSVIILIYIIWQVRKILLLVFTAVVFAITLNLLVEKFCKLGLKRGYGVIIATVIFLIAIALFFVIVVPSLVFQFQELLTLLPQGIDKIIFQIEKIKNNLSPEISDSFPDLEEILPQVQPIINDLLTRGFNFVSGFLGALLSGVLLIALTLMFLVEPTPYKQGFVRLFPAFYRRRITGILNRTEKDLEEWLKDTFIKIIAVSILTFIVLFILGIPLIAVQALLAGILSFTPYIGPIFSIIFPVAIAFIYSPWKPWAILIIYILIFCGVDRIIIPKLRPHRVNLIPANVIIAEVIFASFLGLLGLFLVVPLTIISQILLEEILIKDIFDHWQRKN</sequence>
<dbReference type="AlphaFoldDB" id="A0A844GLW6"/>
<proteinExistence type="inferred from homology"/>
<dbReference type="InterPro" id="IPR002549">
    <property type="entry name" value="AI-2E-like"/>
</dbReference>
<feature type="transmembrane region" description="Helical" evidence="6">
    <location>
        <begin position="26"/>
        <end position="43"/>
    </location>
</feature>
<feature type="transmembrane region" description="Helical" evidence="6">
    <location>
        <begin position="263"/>
        <end position="281"/>
    </location>
</feature>
<evidence type="ECO:0000256" key="6">
    <source>
        <dbReference type="SAM" id="Phobius"/>
    </source>
</evidence>
<evidence type="ECO:0000256" key="2">
    <source>
        <dbReference type="ARBA" id="ARBA00009773"/>
    </source>
</evidence>
<evidence type="ECO:0000313" key="7">
    <source>
        <dbReference type="EMBL" id="MTF37457.1"/>
    </source>
</evidence>
<evidence type="ECO:0000256" key="4">
    <source>
        <dbReference type="ARBA" id="ARBA00022989"/>
    </source>
</evidence>
<name>A0A844GLW6_9CHRO</name>